<accession>A5N042</accession>
<evidence type="ECO:0000313" key="2">
    <source>
        <dbReference type="Proteomes" id="UP000002411"/>
    </source>
</evidence>
<dbReference type="AlphaFoldDB" id="A5N042"/>
<dbReference type="STRING" id="431943.CKL_2476"/>
<protein>
    <submittedName>
        <fullName evidence="1">Uncharacterized protein</fullName>
    </submittedName>
</protein>
<proteinExistence type="predicted"/>
<organism evidence="1 2">
    <name type="scientific">Clostridium kluyveri (strain ATCC 8527 / DSM 555 / NBRC 12016 / NCIMB 10680 / K1)</name>
    <dbReference type="NCBI Taxonomy" id="431943"/>
    <lineage>
        <taxon>Bacteria</taxon>
        <taxon>Bacillati</taxon>
        <taxon>Bacillota</taxon>
        <taxon>Clostridia</taxon>
        <taxon>Eubacteriales</taxon>
        <taxon>Clostridiaceae</taxon>
        <taxon>Clostridium</taxon>
    </lineage>
</organism>
<keyword evidence="2" id="KW-1185">Reference proteome</keyword>
<dbReference type="EMBL" id="CP000673">
    <property type="protein sequence ID" value="EDK34488.1"/>
    <property type="molecule type" value="Genomic_DNA"/>
</dbReference>
<dbReference type="SUPFAM" id="SSF49464">
    <property type="entry name" value="Carboxypeptidase regulatory domain-like"/>
    <property type="match status" value="1"/>
</dbReference>
<dbReference type="eggNOG" id="ENOG503424J">
    <property type="taxonomic scope" value="Bacteria"/>
</dbReference>
<dbReference type="Proteomes" id="UP000002411">
    <property type="component" value="Chromosome"/>
</dbReference>
<evidence type="ECO:0000313" key="1">
    <source>
        <dbReference type="EMBL" id="EDK34488.1"/>
    </source>
</evidence>
<name>A5N042_CLOK5</name>
<dbReference type="KEGG" id="ckl:CKL_2476"/>
<dbReference type="InterPro" id="IPR008969">
    <property type="entry name" value="CarboxyPept-like_regulatory"/>
</dbReference>
<reference evidence="1 2" key="1">
    <citation type="journal article" date="2008" name="Proc. Natl. Acad. Sci. U.S.A.">
        <title>The genome of Clostridium kluyveri, a strict anaerobe with unique metabolic features.</title>
        <authorList>
            <person name="Seedorf H."/>
            <person name="Fricke W.F."/>
            <person name="Veith B."/>
            <person name="Brueggemann H."/>
            <person name="Liesegang H."/>
            <person name="Strittmatter A."/>
            <person name="Miethke M."/>
            <person name="Buckel W."/>
            <person name="Hinderberger J."/>
            <person name="Li F."/>
            <person name="Hagemeier C."/>
            <person name="Thauer R.K."/>
            <person name="Gottschalk G."/>
        </authorList>
    </citation>
    <scope>NUCLEOTIDE SEQUENCE [LARGE SCALE GENOMIC DNA]</scope>
    <source>
        <strain evidence="2">ATCC 8527 / DSM 555 / NCIMB 10680</strain>
    </source>
</reference>
<gene>
    <name evidence="1" type="ordered locus">CKL_2476</name>
</gene>
<sequence length="140" mass="16032">MCGSFIGYILRNEYIFSFKYVVSSEWEGKILKSYAEIIITPQELRSYEILNKRIVIGKSEDILIEGKVLDSNYNPVEGAVIGIKSINYNYRPPKETEIGYAITNNSGAYAINIEKIHNVNYELYIYEPIIEPLCSEETTS</sequence>
<dbReference type="HOGENOM" id="CLU_1831669_0_0_9"/>